<dbReference type="EMBL" id="CCRH01000020">
    <property type="protein sequence ID" value="CDZ40262.1"/>
    <property type="molecule type" value="Genomic_DNA"/>
</dbReference>
<accession>A0A0T7FZ72</accession>
<evidence type="ECO:0000313" key="2">
    <source>
        <dbReference type="Proteomes" id="UP000046176"/>
    </source>
</evidence>
<gene>
    <name evidence="1" type="ORF">NGAL_HAMBI1145_53060</name>
</gene>
<organism evidence="1 2">
    <name type="scientific">Neorhizobium galegae bv. officinalis</name>
    <dbReference type="NCBI Taxonomy" id="323656"/>
    <lineage>
        <taxon>Bacteria</taxon>
        <taxon>Pseudomonadati</taxon>
        <taxon>Pseudomonadota</taxon>
        <taxon>Alphaproteobacteria</taxon>
        <taxon>Hyphomicrobiales</taxon>
        <taxon>Rhizobiaceae</taxon>
        <taxon>Rhizobium/Agrobacterium group</taxon>
        <taxon>Neorhizobium</taxon>
    </lineage>
</organism>
<name>A0A0T7FZ72_NEOGA</name>
<proteinExistence type="predicted"/>
<protein>
    <submittedName>
        <fullName evidence="1">Uncharacterized protein</fullName>
    </submittedName>
</protein>
<reference evidence="1 2" key="1">
    <citation type="submission" date="2014-08" db="EMBL/GenBank/DDBJ databases">
        <authorList>
            <person name="Chen Y.-H."/>
        </authorList>
    </citation>
    <scope>NUCLEOTIDE SEQUENCE [LARGE SCALE GENOMIC DNA]</scope>
</reference>
<dbReference type="RefSeq" id="WP_046669229.1">
    <property type="nucleotide sequence ID" value="NZ_CCRH01000020.1"/>
</dbReference>
<evidence type="ECO:0000313" key="1">
    <source>
        <dbReference type="EMBL" id="CDZ40262.1"/>
    </source>
</evidence>
<dbReference type="OrthoDB" id="8384625at2"/>
<dbReference type="AlphaFoldDB" id="A0A0T7FZ72"/>
<dbReference type="Proteomes" id="UP000046176">
    <property type="component" value="Unassembled WGS sequence"/>
</dbReference>
<sequence length="124" mass="13564">MGEIRHLPSPDILKDHRLERIVAAAKADVGFWLMVQEREMERQAIRAEVDLDGSAEQAIDRPVPGRLTPTITELADDLVSRMFGPCTSETLALVEQALLDAAKVELSGGQASLNSEAVENDDQI</sequence>